<organism evidence="1 2">
    <name type="scientific">Solitalea longa</name>
    <dbReference type="NCBI Taxonomy" id="2079460"/>
    <lineage>
        <taxon>Bacteria</taxon>
        <taxon>Pseudomonadati</taxon>
        <taxon>Bacteroidota</taxon>
        <taxon>Sphingobacteriia</taxon>
        <taxon>Sphingobacteriales</taxon>
        <taxon>Sphingobacteriaceae</taxon>
        <taxon>Solitalea</taxon>
    </lineage>
</organism>
<dbReference type="AlphaFoldDB" id="A0A2S4ZZN3"/>
<name>A0A2S4ZZN3_9SPHI</name>
<keyword evidence="2" id="KW-1185">Reference proteome</keyword>
<evidence type="ECO:0000313" key="2">
    <source>
        <dbReference type="Proteomes" id="UP000236893"/>
    </source>
</evidence>
<dbReference type="Proteomes" id="UP000236893">
    <property type="component" value="Unassembled WGS sequence"/>
</dbReference>
<evidence type="ECO:0000313" key="1">
    <source>
        <dbReference type="EMBL" id="POY35477.1"/>
    </source>
</evidence>
<dbReference type="EMBL" id="PQVF01000011">
    <property type="protein sequence ID" value="POY35477.1"/>
    <property type="molecule type" value="Genomic_DNA"/>
</dbReference>
<reference evidence="1 2" key="1">
    <citation type="submission" date="2018-01" db="EMBL/GenBank/DDBJ databases">
        <authorList>
            <person name="Gaut B.S."/>
            <person name="Morton B.R."/>
            <person name="Clegg M.T."/>
            <person name="Duvall M.R."/>
        </authorList>
    </citation>
    <scope>NUCLEOTIDE SEQUENCE [LARGE SCALE GENOMIC DNA]</scope>
    <source>
        <strain evidence="1 2">HR-AV</strain>
    </source>
</reference>
<dbReference type="OrthoDB" id="710582at2"/>
<gene>
    <name evidence="1" type="ORF">C3K47_15570</name>
</gene>
<dbReference type="RefSeq" id="WP_103790082.1">
    <property type="nucleotide sequence ID" value="NZ_PQVF01000011.1"/>
</dbReference>
<sequence length="433" mass="49980">MKLKHLLSGVLLFFATIIIGISSCKKEDPIEIDPDKPIIDQVKTWYSDQTNNENSFSKNEAQGNSEDFIKDFVQQNKPYWKLAIKAKTRNGTDYMALPVYFDKVKGVYRELVINVIDNKLYGAIKEYSLSTEAHVMDELKIYSLSGRLIEKGKITRKGYIPRKTHKNSDIETQAIGDEIYELPEVTVTSTYTGPMWINPFPIISPPSYLWWTYTEVYNSPATSGGSWYSYVEPEMKDEDWVQYWNYYNQSDILNNISNPCVKQAVDEAISQGLKNEIIQTLYSQFNINDDINLRFYESPMDPEVDGHAEPVKINSTWNVDIYLNDTTLPLSSKEYVAATVYHEAIHAILRVKGKDDILDHYDMALSCIEEMSIALHERFPDLPYEYAEALAWGGLQETISWVYLQTHYPQKAQFILQINQKYKNQTYGTPICN</sequence>
<proteinExistence type="predicted"/>
<comment type="caution">
    <text evidence="1">The sequence shown here is derived from an EMBL/GenBank/DDBJ whole genome shotgun (WGS) entry which is preliminary data.</text>
</comment>
<dbReference type="PROSITE" id="PS51257">
    <property type="entry name" value="PROKAR_LIPOPROTEIN"/>
    <property type="match status" value="1"/>
</dbReference>
<accession>A0A2S4ZZN3</accession>
<protein>
    <submittedName>
        <fullName evidence="1">Uncharacterized protein</fullName>
    </submittedName>
</protein>